<evidence type="ECO:0000256" key="3">
    <source>
        <dbReference type="ARBA" id="ARBA00022763"/>
    </source>
</evidence>
<dbReference type="SMART" id="SM01232">
    <property type="entry name" value="H2TH"/>
    <property type="match status" value="1"/>
</dbReference>
<feature type="region of interest" description="Disordered" evidence="10">
    <location>
        <begin position="301"/>
        <end position="452"/>
    </location>
</feature>
<dbReference type="InterPro" id="IPR035937">
    <property type="entry name" value="FPG_N"/>
</dbReference>
<dbReference type="PROSITE" id="PS51068">
    <property type="entry name" value="FPG_CAT"/>
    <property type="match status" value="1"/>
</dbReference>
<gene>
    <name evidence="12" type="ORF">BJ508DRAFT_304303</name>
</gene>
<dbReference type="SUPFAM" id="SSF46946">
    <property type="entry name" value="S13-like H2TH domain"/>
    <property type="match status" value="1"/>
</dbReference>
<keyword evidence="5" id="KW-0238">DNA-binding</keyword>
<dbReference type="STRING" id="1160509.A0A3N4IGF8"/>
<keyword evidence="8" id="KW-0511">Multifunctional enzyme</keyword>
<proteinExistence type="inferred from homology"/>
<feature type="compositionally biased region" description="Polar residues" evidence="10">
    <location>
        <begin position="427"/>
        <end position="439"/>
    </location>
</feature>
<feature type="compositionally biased region" description="Acidic residues" evidence="10">
    <location>
        <begin position="324"/>
        <end position="338"/>
    </location>
</feature>
<dbReference type="Gene3D" id="1.10.8.50">
    <property type="match status" value="1"/>
</dbReference>
<keyword evidence="6" id="KW-0234">DNA repair</keyword>
<dbReference type="InterPro" id="IPR010979">
    <property type="entry name" value="Ribosomal_uS13-like_H2TH"/>
</dbReference>
<dbReference type="Pfam" id="PF01149">
    <property type="entry name" value="Fapy_DNA_glyco"/>
    <property type="match status" value="1"/>
</dbReference>
<keyword evidence="7" id="KW-0456">Lyase</keyword>
<evidence type="ECO:0000256" key="8">
    <source>
        <dbReference type="ARBA" id="ARBA00023268"/>
    </source>
</evidence>
<keyword evidence="4" id="KW-0378">Hydrolase</keyword>
<dbReference type="SMART" id="SM00898">
    <property type="entry name" value="Fapy_DNA_glyco"/>
    <property type="match status" value="1"/>
</dbReference>
<feature type="compositionally biased region" description="Basic residues" evidence="10">
    <location>
        <begin position="343"/>
        <end position="355"/>
    </location>
</feature>
<evidence type="ECO:0000256" key="6">
    <source>
        <dbReference type="ARBA" id="ARBA00023204"/>
    </source>
</evidence>
<keyword evidence="3" id="KW-0227">DNA damage</keyword>
<dbReference type="PANTHER" id="PTHR22993:SF9">
    <property type="entry name" value="FORMAMIDOPYRIMIDINE-DNA GLYCOSYLASE"/>
    <property type="match status" value="1"/>
</dbReference>
<feature type="domain" description="Formamidopyrimidine-DNA glycosylase catalytic" evidence="11">
    <location>
        <begin position="2"/>
        <end position="139"/>
    </location>
</feature>
<dbReference type="InterPro" id="IPR012319">
    <property type="entry name" value="FPG_cat"/>
</dbReference>
<dbReference type="GO" id="GO:0016829">
    <property type="term" value="F:lyase activity"/>
    <property type="evidence" value="ECO:0007669"/>
    <property type="project" value="UniProtKB-KW"/>
</dbReference>
<accession>A0A3N4IGF8</accession>
<dbReference type="Proteomes" id="UP000275078">
    <property type="component" value="Unassembled WGS sequence"/>
</dbReference>
<dbReference type="Pfam" id="PF06831">
    <property type="entry name" value="H2TH"/>
    <property type="match status" value="1"/>
</dbReference>
<dbReference type="GO" id="GO:0008270">
    <property type="term" value="F:zinc ion binding"/>
    <property type="evidence" value="ECO:0007669"/>
    <property type="project" value="InterPro"/>
</dbReference>
<dbReference type="InterPro" id="IPR015886">
    <property type="entry name" value="H2TH_FPG"/>
</dbReference>
<keyword evidence="9" id="KW-0326">Glycosidase</keyword>
<evidence type="ECO:0000256" key="7">
    <source>
        <dbReference type="ARBA" id="ARBA00023239"/>
    </source>
</evidence>
<sequence>MPEIGEVAGLVAKLRTHLVNQTIQSATATYHSNVFVNLDAETLEKALIGRKVTETGSWGKYFWIGFSDGKEWLVGHCGMTGWFKFEDAPGPDYIESRDARTPSPSASPVEAEWPPKFTLLEIKPSDSGAVAFIDGRKLSKLRLVTVPEGKTIKDVEPISLNGPDPVQSKLEYSYVSGILKKKKTDIKKLLMDQKFISGIGNWVADDILLHARIHPGTLANALDEEETKRLIASIEYVCKTAVECGGEARKFPKEWLFHLRWGKGKDAKKGLTLVTGEKVEWLDRGRATAYVPEYQVLKGVPKEEKPKGGKKGGKAGGKAKKEESESDADVKDEEDVEEEKPKATKKSTARSKKAAVKTESSEEEEVEEKPKVTQKTPTKRKKAEMEKEEEGEEDAEITNKTPSKKVNPASLSDVAASKRVKVEPKRSNSFSQTKLSFQPSTGTRRSTRTSKQ</sequence>
<keyword evidence="13" id="KW-1185">Reference proteome</keyword>
<dbReference type="AlphaFoldDB" id="A0A3N4IGF8"/>
<dbReference type="Gene3D" id="3.20.190.10">
    <property type="entry name" value="MutM-like, N-terminal"/>
    <property type="match status" value="1"/>
</dbReference>
<dbReference type="EMBL" id="ML119662">
    <property type="protein sequence ID" value="RPA83768.1"/>
    <property type="molecule type" value="Genomic_DNA"/>
</dbReference>
<dbReference type="GO" id="GO:0003684">
    <property type="term" value="F:damaged DNA binding"/>
    <property type="evidence" value="ECO:0007669"/>
    <property type="project" value="InterPro"/>
</dbReference>
<evidence type="ECO:0000313" key="13">
    <source>
        <dbReference type="Proteomes" id="UP000275078"/>
    </source>
</evidence>
<comment type="similarity">
    <text evidence="2">Belongs to the FPG family.</text>
</comment>
<dbReference type="OrthoDB" id="444592at2759"/>
<name>A0A3N4IGF8_ASCIM</name>
<evidence type="ECO:0000256" key="5">
    <source>
        <dbReference type="ARBA" id="ARBA00023125"/>
    </source>
</evidence>
<dbReference type="GO" id="GO:0006284">
    <property type="term" value="P:base-excision repair"/>
    <property type="evidence" value="ECO:0007669"/>
    <property type="project" value="InterPro"/>
</dbReference>
<comment type="catalytic activity">
    <reaction evidence="1">
        <text>Hydrolysis of DNA containing ring-opened 7-methylguanine residues, releasing 2,6-diamino-4-hydroxy-5-(N-methyl)formamidopyrimidine.</text>
        <dbReference type="EC" id="3.2.2.23"/>
    </reaction>
</comment>
<organism evidence="12 13">
    <name type="scientific">Ascobolus immersus RN42</name>
    <dbReference type="NCBI Taxonomy" id="1160509"/>
    <lineage>
        <taxon>Eukaryota</taxon>
        <taxon>Fungi</taxon>
        <taxon>Dikarya</taxon>
        <taxon>Ascomycota</taxon>
        <taxon>Pezizomycotina</taxon>
        <taxon>Pezizomycetes</taxon>
        <taxon>Pezizales</taxon>
        <taxon>Ascobolaceae</taxon>
        <taxon>Ascobolus</taxon>
    </lineage>
</organism>
<protein>
    <recommendedName>
        <fullName evidence="11">Formamidopyrimidine-DNA glycosylase catalytic domain-containing protein</fullName>
    </recommendedName>
</protein>
<dbReference type="GO" id="GO:0008534">
    <property type="term" value="F:oxidized purine nucleobase lesion DNA N-glycosylase activity"/>
    <property type="evidence" value="ECO:0007669"/>
    <property type="project" value="UniProtKB-EC"/>
</dbReference>
<evidence type="ECO:0000256" key="2">
    <source>
        <dbReference type="ARBA" id="ARBA00009409"/>
    </source>
</evidence>
<dbReference type="PANTHER" id="PTHR22993">
    <property type="entry name" value="FORMAMIDOPYRIMIDINE-DNA GLYCOSYLASE"/>
    <property type="match status" value="1"/>
</dbReference>
<evidence type="ECO:0000256" key="9">
    <source>
        <dbReference type="ARBA" id="ARBA00023295"/>
    </source>
</evidence>
<dbReference type="GO" id="GO:0003906">
    <property type="term" value="F:DNA-(apurinic or apyrimidinic site) endonuclease activity"/>
    <property type="evidence" value="ECO:0007669"/>
    <property type="project" value="InterPro"/>
</dbReference>
<dbReference type="GO" id="GO:0005634">
    <property type="term" value="C:nucleus"/>
    <property type="evidence" value="ECO:0007669"/>
    <property type="project" value="TreeGrafter"/>
</dbReference>
<reference evidence="12 13" key="1">
    <citation type="journal article" date="2018" name="Nat. Ecol. Evol.">
        <title>Pezizomycetes genomes reveal the molecular basis of ectomycorrhizal truffle lifestyle.</title>
        <authorList>
            <person name="Murat C."/>
            <person name="Payen T."/>
            <person name="Noel B."/>
            <person name="Kuo A."/>
            <person name="Morin E."/>
            <person name="Chen J."/>
            <person name="Kohler A."/>
            <person name="Krizsan K."/>
            <person name="Balestrini R."/>
            <person name="Da Silva C."/>
            <person name="Montanini B."/>
            <person name="Hainaut M."/>
            <person name="Levati E."/>
            <person name="Barry K.W."/>
            <person name="Belfiori B."/>
            <person name="Cichocki N."/>
            <person name="Clum A."/>
            <person name="Dockter R.B."/>
            <person name="Fauchery L."/>
            <person name="Guy J."/>
            <person name="Iotti M."/>
            <person name="Le Tacon F."/>
            <person name="Lindquist E.A."/>
            <person name="Lipzen A."/>
            <person name="Malagnac F."/>
            <person name="Mello A."/>
            <person name="Molinier V."/>
            <person name="Miyauchi S."/>
            <person name="Poulain J."/>
            <person name="Riccioni C."/>
            <person name="Rubini A."/>
            <person name="Sitrit Y."/>
            <person name="Splivallo R."/>
            <person name="Traeger S."/>
            <person name="Wang M."/>
            <person name="Zifcakova L."/>
            <person name="Wipf D."/>
            <person name="Zambonelli A."/>
            <person name="Paolocci F."/>
            <person name="Nowrousian M."/>
            <person name="Ottonello S."/>
            <person name="Baldrian P."/>
            <person name="Spatafora J.W."/>
            <person name="Henrissat B."/>
            <person name="Nagy L.G."/>
            <person name="Aury J.M."/>
            <person name="Wincker P."/>
            <person name="Grigoriev I.V."/>
            <person name="Bonfante P."/>
            <person name="Martin F.M."/>
        </authorList>
    </citation>
    <scope>NUCLEOTIDE SEQUENCE [LARGE SCALE GENOMIC DNA]</scope>
    <source>
        <strain evidence="12 13">RN42</strain>
    </source>
</reference>
<evidence type="ECO:0000313" key="12">
    <source>
        <dbReference type="EMBL" id="RPA83768.1"/>
    </source>
</evidence>
<evidence type="ECO:0000259" key="11">
    <source>
        <dbReference type="PROSITE" id="PS51068"/>
    </source>
</evidence>
<evidence type="ECO:0000256" key="4">
    <source>
        <dbReference type="ARBA" id="ARBA00022801"/>
    </source>
</evidence>
<evidence type="ECO:0000256" key="10">
    <source>
        <dbReference type="SAM" id="MobiDB-lite"/>
    </source>
</evidence>
<feature type="compositionally biased region" description="Acidic residues" evidence="10">
    <location>
        <begin position="386"/>
        <end position="396"/>
    </location>
</feature>
<dbReference type="SUPFAM" id="SSF81624">
    <property type="entry name" value="N-terminal domain of MutM-like DNA repair proteins"/>
    <property type="match status" value="1"/>
</dbReference>
<evidence type="ECO:0000256" key="1">
    <source>
        <dbReference type="ARBA" id="ARBA00001668"/>
    </source>
</evidence>